<evidence type="ECO:0000313" key="2">
    <source>
        <dbReference type="Proteomes" id="UP000242180"/>
    </source>
</evidence>
<gene>
    <name evidence="1" type="ORF">BCR43DRAFT_498567</name>
</gene>
<keyword evidence="2" id="KW-1185">Reference proteome</keyword>
<dbReference type="EMBL" id="MCGN01000011">
    <property type="protein sequence ID" value="ORY91138.1"/>
    <property type="molecule type" value="Genomic_DNA"/>
</dbReference>
<dbReference type="Proteomes" id="UP000242180">
    <property type="component" value="Unassembled WGS sequence"/>
</dbReference>
<dbReference type="Pfam" id="PF08728">
    <property type="entry name" value="CRT10"/>
    <property type="match status" value="1"/>
</dbReference>
<comment type="caution">
    <text evidence="1">The sequence shown here is derived from an EMBL/GenBank/DDBJ whole genome shotgun (WGS) entry which is preliminary data.</text>
</comment>
<accession>A0A1X2H158</accession>
<reference evidence="1 2" key="1">
    <citation type="submission" date="2016-07" db="EMBL/GenBank/DDBJ databases">
        <title>Pervasive Adenine N6-methylation of Active Genes in Fungi.</title>
        <authorList>
            <consortium name="DOE Joint Genome Institute"/>
            <person name="Mondo S.J."/>
            <person name="Dannebaum R.O."/>
            <person name="Kuo R.C."/>
            <person name="Labutti K."/>
            <person name="Haridas S."/>
            <person name="Kuo A."/>
            <person name="Salamov A."/>
            <person name="Ahrendt S.R."/>
            <person name="Lipzen A."/>
            <person name="Sullivan W."/>
            <person name="Andreopoulos W.B."/>
            <person name="Clum A."/>
            <person name="Lindquist E."/>
            <person name="Daum C."/>
            <person name="Ramamoorthy G.K."/>
            <person name="Gryganskyi A."/>
            <person name="Culley D."/>
            <person name="Magnuson J.K."/>
            <person name="James T.Y."/>
            <person name="O'Malley M.A."/>
            <person name="Stajich J.E."/>
            <person name="Spatafora J.W."/>
            <person name="Visel A."/>
            <person name="Grigoriev I.V."/>
        </authorList>
    </citation>
    <scope>NUCLEOTIDE SEQUENCE [LARGE SCALE GENOMIC DNA]</scope>
    <source>
        <strain evidence="1 2">NRRL 2496</strain>
    </source>
</reference>
<organism evidence="1 2">
    <name type="scientific">Syncephalastrum racemosum</name>
    <name type="common">Filamentous fungus</name>
    <dbReference type="NCBI Taxonomy" id="13706"/>
    <lineage>
        <taxon>Eukaryota</taxon>
        <taxon>Fungi</taxon>
        <taxon>Fungi incertae sedis</taxon>
        <taxon>Mucoromycota</taxon>
        <taxon>Mucoromycotina</taxon>
        <taxon>Mucoromycetes</taxon>
        <taxon>Mucorales</taxon>
        <taxon>Syncephalastraceae</taxon>
        <taxon>Syncephalastrum</taxon>
    </lineage>
</organism>
<evidence type="ECO:0000313" key="1">
    <source>
        <dbReference type="EMBL" id="ORY91138.1"/>
    </source>
</evidence>
<proteinExistence type="predicted"/>
<name>A0A1X2H158_SYNRA</name>
<protein>
    <submittedName>
        <fullName evidence="1">Uncharacterized protein</fullName>
    </submittedName>
</protein>
<dbReference type="InParanoid" id="A0A1X2H158"/>
<dbReference type="InterPro" id="IPR014839">
    <property type="entry name" value="Crt10"/>
</dbReference>
<dbReference type="AlphaFoldDB" id="A0A1X2H158"/>
<sequence>MQSSSVQLLQSQQRRKTYRCPKLRNAHVALTTPKHLYLLKRNQAKLETLRVERNIVSNVDVRSDRMLTMLDRLNMTEYIPELELLVVASQKGTVALTRLLRVELDDGQQTCLFNNEVYLPVNGLQRHALYGKRDGLRR</sequence>
<dbReference type="OrthoDB" id="5591786at2759"/>